<dbReference type="PANTHER" id="PTHR46796:SF6">
    <property type="entry name" value="ARAC SUBFAMILY"/>
    <property type="match status" value="1"/>
</dbReference>
<keyword evidence="1" id="KW-0805">Transcription regulation</keyword>
<sequence>MRSARHRPPPRPAAAAPFTSCETAGLAAARDDLSLERTAAGLTVHASAWRGARTAEARFLAPPGARLAVLLSGRLEMALDGAEFAVEAREGPVAVFWSAPDAVDVVRVDRGGAGAVKVQLGVPQGWLAAEALSPAMSAALEGWAAPTVCPAAPALAVAAANHLRAAPANGLGAFLARERFAIEALASLGERLGEAWPPGGPPPRLEVARAHIERTAVSRPSLREIARAVGMSPSVLQRRFRNAYGGSVIAFQRAVALDVARRALEERAVTVAEAAALAGYDHAANFATAFARRHGAPPSALRGRARETGRVRFDGRDGGPGG</sequence>
<dbReference type="PROSITE" id="PS01124">
    <property type="entry name" value="HTH_ARAC_FAMILY_2"/>
    <property type="match status" value="1"/>
</dbReference>
<keyword evidence="3" id="KW-0804">Transcription</keyword>
<evidence type="ECO:0000313" key="5">
    <source>
        <dbReference type="EMBL" id="SEA90576.1"/>
    </source>
</evidence>
<evidence type="ECO:0000256" key="1">
    <source>
        <dbReference type="ARBA" id="ARBA00023015"/>
    </source>
</evidence>
<keyword evidence="2 5" id="KW-0238">DNA-binding</keyword>
<dbReference type="EMBL" id="FNQM01000017">
    <property type="protein sequence ID" value="SEA90576.1"/>
    <property type="molecule type" value="Genomic_DNA"/>
</dbReference>
<dbReference type="GO" id="GO:0003700">
    <property type="term" value="F:DNA-binding transcription factor activity"/>
    <property type="evidence" value="ECO:0007669"/>
    <property type="project" value="InterPro"/>
</dbReference>
<proteinExistence type="predicted"/>
<dbReference type="InterPro" id="IPR050204">
    <property type="entry name" value="AraC_XylS_family_regulators"/>
</dbReference>
<dbReference type="Pfam" id="PF12833">
    <property type="entry name" value="HTH_18"/>
    <property type="match status" value="1"/>
</dbReference>
<evidence type="ECO:0000259" key="4">
    <source>
        <dbReference type="PROSITE" id="PS01124"/>
    </source>
</evidence>
<dbReference type="PANTHER" id="PTHR46796">
    <property type="entry name" value="HTH-TYPE TRANSCRIPTIONAL ACTIVATOR RHAS-RELATED"/>
    <property type="match status" value="1"/>
</dbReference>
<dbReference type="SUPFAM" id="SSF46689">
    <property type="entry name" value="Homeodomain-like"/>
    <property type="match status" value="2"/>
</dbReference>
<accession>A0A1H4EZZ1</accession>
<dbReference type="STRING" id="89524.SAMN05444370_11735"/>
<gene>
    <name evidence="5" type="ORF">SAMN05444370_11735</name>
</gene>
<keyword evidence="6" id="KW-1185">Reference proteome</keyword>
<dbReference type="InterPro" id="IPR018060">
    <property type="entry name" value="HTH_AraC"/>
</dbReference>
<name>A0A1H4EZZ1_9RHOB</name>
<dbReference type="InterPro" id="IPR009057">
    <property type="entry name" value="Homeodomain-like_sf"/>
</dbReference>
<dbReference type="SMART" id="SM00342">
    <property type="entry name" value="HTH_ARAC"/>
    <property type="match status" value="1"/>
</dbReference>
<dbReference type="Gene3D" id="1.10.10.60">
    <property type="entry name" value="Homeodomain-like"/>
    <property type="match status" value="1"/>
</dbReference>
<evidence type="ECO:0000313" key="6">
    <source>
        <dbReference type="Proteomes" id="UP000198703"/>
    </source>
</evidence>
<organism evidence="5 6">
    <name type="scientific">Rubrimonas cliftonensis</name>
    <dbReference type="NCBI Taxonomy" id="89524"/>
    <lineage>
        <taxon>Bacteria</taxon>
        <taxon>Pseudomonadati</taxon>
        <taxon>Pseudomonadota</taxon>
        <taxon>Alphaproteobacteria</taxon>
        <taxon>Rhodobacterales</taxon>
        <taxon>Paracoccaceae</taxon>
        <taxon>Rubrimonas</taxon>
    </lineage>
</organism>
<protein>
    <submittedName>
        <fullName evidence="5">AraC-type DNA-binding protein</fullName>
    </submittedName>
</protein>
<feature type="domain" description="HTH araC/xylS-type" evidence="4">
    <location>
        <begin position="206"/>
        <end position="304"/>
    </location>
</feature>
<dbReference type="AlphaFoldDB" id="A0A1H4EZZ1"/>
<reference evidence="5 6" key="1">
    <citation type="submission" date="2016-10" db="EMBL/GenBank/DDBJ databases">
        <authorList>
            <person name="de Groot N.N."/>
        </authorList>
    </citation>
    <scope>NUCLEOTIDE SEQUENCE [LARGE SCALE GENOMIC DNA]</scope>
    <source>
        <strain evidence="5 6">DSM 15345</strain>
    </source>
</reference>
<dbReference type="GO" id="GO:0043565">
    <property type="term" value="F:sequence-specific DNA binding"/>
    <property type="evidence" value="ECO:0007669"/>
    <property type="project" value="InterPro"/>
</dbReference>
<evidence type="ECO:0000256" key="3">
    <source>
        <dbReference type="ARBA" id="ARBA00023163"/>
    </source>
</evidence>
<dbReference type="Proteomes" id="UP000198703">
    <property type="component" value="Unassembled WGS sequence"/>
</dbReference>
<evidence type="ECO:0000256" key="2">
    <source>
        <dbReference type="ARBA" id="ARBA00023125"/>
    </source>
</evidence>